<dbReference type="AlphaFoldDB" id="A0A0C9N711"/>
<evidence type="ECO:0000256" key="1">
    <source>
        <dbReference type="SAM" id="Coils"/>
    </source>
</evidence>
<evidence type="ECO:0000313" key="4">
    <source>
        <dbReference type="Proteomes" id="UP000053815"/>
    </source>
</evidence>
<gene>
    <name evidence="3" type="ORF">MAM1_1129d11473</name>
</gene>
<organism evidence="3">
    <name type="scientific">Mucor ambiguus</name>
    <dbReference type="NCBI Taxonomy" id="91626"/>
    <lineage>
        <taxon>Eukaryota</taxon>
        <taxon>Fungi</taxon>
        <taxon>Fungi incertae sedis</taxon>
        <taxon>Mucoromycota</taxon>
        <taxon>Mucoromycotina</taxon>
        <taxon>Mucoromycetes</taxon>
        <taxon>Mucorales</taxon>
        <taxon>Mucorineae</taxon>
        <taxon>Mucoraceae</taxon>
        <taxon>Mucor</taxon>
    </lineage>
</organism>
<evidence type="ECO:0000256" key="2">
    <source>
        <dbReference type="SAM" id="MobiDB-lite"/>
    </source>
</evidence>
<keyword evidence="4" id="KW-1185">Reference proteome</keyword>
<dbReference type="EMBL" id="DF837418">
    <property type="protein sequence ID" value="GAN11857.1"/>
    <property type="molecule type" value="Genomic_DNA"/>
</dbReference>
<dbReference type="STRING" id="91626.A0A0C9N711"/>
<feature type="coiled-coil region" evidence="1">
    <location>
        <begin position="137"/>
        <end position="164"/>
    </location>
</feature>
<evidence type="ECO:0000313" key="3">
    <source>
        <dbReference type="EMBL" id="GAN11857.1"/>
    </source>
</evidence>
<reference evidence="3" key="1">
    <citation type="submission" date="2014-09" db="EMBL/GenBank/DDBJ databases">
        <title>Draft genome sequence of an oleaginous Mucoromycotina fungus Mucor ambiguus NBRC6742.</title>
        <authorList>
            <person name="Takeda I."/>
            <person name="Yamane N."/>
            <person name="Morita T."/>
            <person name="Tamano K."/>
            <person name="Machida M."/>
            <person name="Baker S."/>
            <person name="Koike H."/>
        </authorList>
    </citation>
    <scope>NUCLEOTIDE SEQUENCE</scope>
    <source>
        <strain evidence="3">NBRC 6742</strain>
    </source>
</reference>
<dbReference type="OrthoDB" id="2206543at2759"/>
<protein>
    <submittedName>
        <fullName evidence="3">Uncharacterized protein</fullName>
    </submittedName>
</protein>
<feature type="non-terminal residue" evidence="3">
    <location>
        <position position="266"/>
    </location>
</feature>
<name>A0A0C9N711_9FUNG</name>
<keyword evidence="1" id="KW-0175">Coiled coil</keyword>
<sequence length="266" mass="29152">MSKGCTLYKKVTPFFPAKIQTKPTIQSTPTVTSNSRLTLTKQTTTGSCPSKLPVASRKRRHSTIKATIVPTHRSPRNIAPTVNNPPMNMQSTNAATASTSGISDATITCLRYRHEIYSQISILSNDSKKQAARLDQFQDLLQRNQELQLALDQAHVKIVELEAQASRSSPISPTANRMTPVPEKRPDGSSTSKWADVAATPPLNDSPTKSQTPKTPSPPKATTSSKPVSKGKRFYSDPPESHGYQFLYFTSRGREAISKIRAGFQV</sequence>
<dbReference type="Proteomes" id="UP000053815">
    <property type="component" value="Unassembled WGS sequence"/>
</dbReference>
<feature type="compositionally biased region" description="Low complexity" evidence="2">
    <location>
        <begin position="206"/>
        <end position="228"/>
    </location>
</feature>
<feature type="region of interest" description="Disordered" evidence="2">
    <location>
        <begin position="164"/>
        <end position="240"/>
    </location>
</feature>
<accession>A0A0C9N711</accession>
<proteinExistence type="predicted"/>
<feature type="compositionally biased region" description="Polar residues" evidence="2">
    <location>
        <begin position="165"/>
        <end position="177"/>
    </location>
</feature>